<dbReference type="PANTHER" id="PTHR43297:SF13">
    <property type="entry name" value="NICKEL ABC TRANSPORTER, ATP-BINDING PROTEIN"/>
    <property type="match status" value="1"/>
</dbReference>
<evidence type="ECO:0000256" key="5">
    <source>
        <dbReference type="ARBA" id="ARBA00022840"/>
    </source>
</evidence>
<dbReference type="NCBIfam" id="TIGR01727">
    <property type="entry name" value="oligo_HPY"/>
    <property type="match status" value="2"/>
</dbReference>
<comment type="subunit">
    <text evidence="9">The complex is composed of two ATP-binding proteins (NikD and NikE), two transmembrane proteins (NikB and NikC) and a solute-binding protein (NikA).</text>
</comment>
<dbReference type="RefSeq" id="WP_372389744.1">
    <property type="nucleotide sequence ID" value="NZ_JBGNYA010000001.1"/>
</dbReference>
<dbReference type="InterPro" id="IPR013563">
    <property type="entry name" value="Oligopep_ABC_C"/>
</dbReference>
<keyword evidence="2" id="KW-0813">Transport</keyword>
<dbReference type="SUPFAM" id="SSF53795">
    <property type="entry name" value="PEP carboxykinase-like"/>
    <property type="match status" value="1"/>
</dbReference>
<keyword evidence="3" id="KW-1003">Cell membrane</keyword>
<dbReference type="SUPFAM" id="SSF52540">
    <property type="entry name" value="P-loop containing nucleoside triphosphate hydrolases"/>
    <property type="match status" value="2"/>
</dbReference>
<dbReference type="InterPro" id="IPR003439">
    <property type="entry name" value="ABC_transporter-like_ATP-bd"/>
</dbReference>
<evidence type="ECO:0000256" key="8">
    <source>
        <dbReference type="ARBA" id="ARBA00023136"/>
    </source>
</evidence>
<dbReference type="NCBIfam" id="NF008453">
    <property type="entry name" value="PRK11308.1"/>
    <property type="match status" value="4"/>
</dbReference>
<keyword evidence="15" id="KW-1185">Reference proteome</keyword>
<evidence type="ECO:0000259" key="13">
    <source>
        <dbReference type="PROSITE" id="PS50893"/>
    </source>
</evidence>
<dbReference type="PROSITE" id="PS50893">
    <property type="entry name" value="ABC_TRANSPORTER_2"/>
    <property type="match status" value="2"/>
</dbReference>
<dbReference type="InterPro" id="IPR027417">
    <property type="entry name" value="P-loop_NTPase"/>
</dbReference>
<dbReference type="EMBL" id="JBGNYA010000001">
    <property type="protein sequence ID" value="MFA1611453.1"/>
    <property type="molecule type" value="Genomic_DNA"/>
</dbReference>
<dbReference type="NCBIfam" id="NF007739">
    <property type="entry name" value="PRK10419.1"/>
    <property type="match status" value="3"/>
</dbReference>
<evidence type="ECO:0000256" key="11">
    <source>
        <dbReference type="ARBA" id="ARBA00044143"/>
    </source>
</evidence>
<dbReference type="Proteomes" id="UP001570511">
    <property type="component" value="Unassembled WGS sequence"/>
</dbReference>
<dbReference type="InterPro" id="IPR003593">
    <property type="entry name" value="AAA+_ATPase"/>
</dbReference>
<dbReference type="Pfam" id="PF00005">
    <property type="entry name" value="ABC_tran"/>
    <property type="match status" value="3"/>
</dbReference>
<dbReference type="CDD" id="cd03257">
    <property type="entry name" value="ABC_NikE_OppD_transporters"/>
    <property type="match status" value="2"/>
</dbReference>
<gene>
    <name evidence="14" type="ORF">OS889_10625</name>
</gene>
<keyword evidence="7" id="KW-0406">Ion transport</keyword>
<evidence type="ECO:0000256" key="3">
    <source>
        <dbReference type="ARBA" id="ARBA00022475"/>
    </source>
</evidence>
<keyword evidence="6" id="KW-1278">Translocase</keyword>
<evidence type="ECO:0000256" key="9">
    <source>
        <dbReference type="ARBA" id="ARBA00038669"/>
    </source>
</evidence>
<reference evidence="14 15" key="1">
    <citation type="submission" date="2024-08" db="EMBL/GenBank/DDBJ databases">
        <title>Halobellus sp. MBLA0158 whole genome sequence.</title>
        <authorList>
            <person name="Hwang C.Y."/>
            <person name="Cho E.-S."/>
            <person name="Seo M.-J."/>
        </authorList>
    </citation>
    <scope>NUCLEOTIDE SEQUENCE [LARGE SCALE GENOMIC DNA]</scope>
    <source>
        <strain evidence="14 15">MBLA0158</strain>
    </source>
</reference>
<evidence type="ECO:0000256" key="1">
    <source>
        <dbReference type="ARBA" id="ARBA00004202"/>
    </source>
</evidence>
<name>A0ABD5MG20_9EURY</name>
<evidence type="ECO:0000313" key="15">
    <source>
        <dbReference type="Proteomes" id="UP001570511"/>
    </source>
</evidence>
<dbReference type="AlphaFoldDB" id="A0ABD5MG20"/>
<keyword evidence="8" id="KW-0472">Membrane</keyword>
<evidence type="ECO:0000256" key="7">
    <source>
        <dbReference type="ARBA" id="ARBA00023065"/>
    </source>
</evidence>
<evidence type="ECO:0000256" key="10">
    <source>
        <dbReference type="ARBA" id="ARBA00039098"/>
    </source>
</evidence>
<dbReference type="Gene3D" id="3.40.50.300">
    <property type="entry name" value="P-loop containing nucleotide triphosphate hydrolases"/>
    <property type="match status" value="3"/>
</dbReference>
<keyword evidence="5 14" id="KW-0067">ATP-binding</keyword>
<feature type="domain" description="ABC transporter" evidence="13">
    <location>
        <begin position="490"/>
        <end position="743"/>
    </location>
</feature>
<dbReference type="PROSITE" id="PS00211">
    <property type="entry name" value="ABC_TRANSPORTER_1"/>
    <property type="match status" value="2"/>
</dbReference>
<dbReference type="Pfam" id="PF08352">
    <property type="entry name" value="oligo_HPY"/>
    <property type="match status" value="2"/>
</dbReference>
<accession>A0ABD5MG20</accession>
<comment type="catalytic activity">
    <reaction evidence="12">
        <text>Ni(2+)(out) + ATP + H2O = Ni(2+)(in) + ADP + phosphate + H(+)</text>
        <dbReference type="Rhea" id="RHEA:15557"/>
        <dbReference type="ChEBI" id="CHEBI:15377"/>
        <dbReference type="ChEBI" id="CHEBI:15378"/>
        <dbReference type="ChEBI" id="CHEBI:30616"/>
        <dbReference type="ChEBI" id="CHEBI:43474"/>
        <dbReference type="ChEBI" id="CHEBI:49786"/>
        <dbReference type="ChEBI" id="CHEBI:456216"/>
        <dbReference type="EC" id="7.2.2.11"/>
    </reaction>
    <physiologicalReaction direction="left-to-right" evidence="12">
        <dbReference type="Rhea" id="RHEA:15558"/>
    </physiologicalReaction>
</comment>
<dbReference type="GO" id="GO:0005886">
    <property type="term" value="C:plasma membrane"/>
    <property type="evidence" value="ECO:0007669"/>
    <property type="project" value="UniProtKB-SubCell"/>
</dbReference>
<keyword evidence="4" id="KW-0547">Nucleotide-binding</keyword>
<evidence type="ECO:0000256" key="2">
    <source>
        <dbReference type="ARBA" id="ARBA00022448"/>
    </source>
</evidence>
<protein>
    <recommendedName>
        <fullName evidence="11">Nickel import system ATP-binding protein NikD</fullName>
        <ecNumber evidence="10">7.2.2.11</ecNumber>
    </recommendedName>
</protein>
<evidence type="ECO:0000256" key="12">
    <source>
        <dbReference type="ARBA" id="ARBA00048610"/>
    </source>
</evidence>
<feature type="domain" description="ABC transporter" evidence="13">
    <location>
        <begin position="5"/>
        <end position="400"/>
    </location>
</feature>
<evidence type="ECO:0000256" key="6">
    <source>
        <dbReference type="ARBA" id="ARBA00022967"/>
    </source>
</evidence>
<evidence type="ECO:0000313" key="14">
    <source>
        <dbReference type="EMBL" id="MFA1611453.1"/>
    </source>
</evidence>
<dbReference type="EC" id="7.2.2.11" evidence="10"/>
<dbReference type="FunFam" id="3.40.50.300:FF:000016">
    <property type="entry name" value="Oligopeptide ABC transporter ATP-binding component"/>
    <property type="match status" value="1"/>
</dbReference>
<evidence type="ECO:0000256" key="4">
    <source>
        <dbReference type="ARBA" id="ARBA00022741"/>
    </source>
</evidence>
<dbReference type="InterPro" id="IPR017871">
    <property type="entry name" value="ABC_transporter-like_CS"/>
</dbReference>
<comment type="caution">
    <text evidence="14">The sequence shown here is derived from an EMBL/GenBank/DDBJ whole genome shotgun (WGS) entry which is preliminary data.</text>
</comment>
<dbReference type="PANTHER" id="PTHR43297">
    <property type="entry name" value="OLIGOPEPTIDE TRANSPORT ATP-BINDING PROTEIN APPD"/>
    <property type="match status" value="1"/>
</dbReference>
<proteinExistence type="predicted"/>
<comment type="subcellular location">
    <subcellularLocation>
        <location evidence="1">Cell membrane</location>
        <topology evidence="1">Peripheral membrane protein</topology>
    </subcellularLocation>
</comment>
<dbReference type="SMART" id="SM00382">
    <property type="entry name" value="AAA"/>
    <property type="match status" value="2"/>
</dbReference>
<dbReference type="InterPro" id="IPR050388">
    <property type="entry name" value="ABC_Ni/Peptide_Import"/>
</dbReference>
<sequence>MTDLLSLSNLRTQFKTERGAVKAVDGIDLTVEPGETVGLVGESGSGKSVTALSAMDLIDDPGEIVDGRITLRDAALAASLLDEFGNALVPYPSGLVEAVSSLGGDLRAGNRPRNASAELRGMADDLDRDADPADLAADLRDAADRLAEGAPPEDVGGALAAALDDAADGFVYVDDDARARLRDGTAPSDVEIREGVVDVTSAPEAAVRRIRGGEMGMIFQDPMTSLNPAVTVGEQIAESLRLHRYGGQKKDSWLNGIREILPKIGGRKGDEEVMDEVVRMLQAVGIPEAKQRVNDYPHEFSGGMRQRVLVAIALACRPNLLIADEPTTALDVTIQAQILDLIDDLQEDFGMSVLMITHDLGVVAETCDRVAVMYAGEIVEEGPVEEIFHNPSHPYTYTLLESIPTEDKERLTPIEGNVPDLIDLPEGCHFAPRCPWAEDRCLEGEIPDLQHGPEDVDHRAKCVHESFDKAAYGTEGVEAGGEADVGDPLVEVRGMRKYYQQEDGPLDRVVGGGDRSVKAVDGVDLDVRERETLGLVGESGCGKSTAGRAILHLDPPTDGTVVFAGEDLGSLSKSELRKRRKEMQMVFQDPMSSLDPRMTAGQTIMEPLKIHGLAEGHRRERVFELMEAVGLERAQYGRYPHELSGGQRQRVGIARALAVDPDFIVADEPVSALDVSVQAQIINLLEDLQEEFGLTYLFIAHDLSVVRHISDRVAVMYLGEIVEVADTDDLFETPKHPYTRALLSAIPEPDPLADTGDRTILRGDVPSPIDPPSNCRFRTRCPSIIPPDDLDIDQERYREVMFYRQRLEAGDIDLDAIESEVRIESESSPAAVADGGAAATDEHPALFEYFFDGPLPEEARAVVAESFEHLKNDRWDRAEATLRETFESVCEREHPRLGERDHPAACHLHDE</sequence>
<dbReference type="GO" id="GO:0005524">
    <property type="term" value="F:ATP binding"/>
    <property type="evidence" value="ECO:0007669"/>
    <property type="project" value="UniProtKB-KW"/>
</dbReference>
<organism evidence="14 15">
    <name type="scientific">Halobellus rubicundus</name>
    <dbReference type="NCBI Taxonomy" id="2996466"/>
    <lineage>
        <taxon>Archaea</taxon>
        <taxon>Methanobacteriati</taxon>
        <taxon>Methanobacteriota</taxon>
        <taxon>Stenosarchaea group</taxon>
        <taxon>Halobacteria</taxon>
        <taxon>Halobacteriales</taxon>
        <taxon>Haloferacaceae</taxon>
        <taxon>Halobellus</taxon>
    </lineage>
</organism>
<dbReference type="GO" id="GO:0015413">
    <property type="term" value="F:ABC-type nickel transporter activity"/>
    <property type="evidence" value="ECO:0007669"/>
    <property type="project" value="UniProtKB-EC"/>
</dbReference>